<dbReference type="Proteomes" id="UP000233766">
    <property type="component" value="Unassembled WGS sequence"/>
</dbReference>
<dbReference type="AlphaFoldDB" id="A0A2N3V698"/>
<dbReference type="SUPFAM" id="SSF53335">
    <property type="entry name" value="S-adenosyl-L-methionine-dependent methyltransferases"/>
    <property type="match status" value="1"/>
</dbReference>
<dbReference type="GO" id="GO:0008168">
    <property type="term" value="F:methyltransferase activity"/>
    <property type="evidence" value="ECO:0007669"/>
    <property type="project" value="UniProtKB-KW"/>
</dbReference>
<proteinExistence type="predicted"/>
<evidence type="ECO:0000313" key="2">
    <source>
        <dbReference type="Proteomes" id="UP000233766"/>
    </source>
</evidence>
<dbReference type="PANTHER" id="PTHR43167:SF1">
    <property type="entry name" value="PUTATIVE (AFU_ORTHOLOGUE AFUA_6G01830)-RELATED"/>
    <property type="match status" value="1"/>
</dbReference>
<keyword evidence="1" id="KW-0808">Transferase</keyword>
<protein>
    <submittedName>
        <fullName evidence="1">Putative O-methyltransferase YrrM</fullName>
    </submittedName>
</protein>
<dbReference type="PANTHER" id="PTHR43167">
    <property type="entry name" value="PUTATIVE (AFU_ORTHOLOGUE AFUA_6G01830)-RELATED"/>
    <property type="match status" value="1"/>
</dbReference>
<dbReference type="GO" id="GO:0032259">
    <property type="term" value="P:methylation"/>
    <property type="evidence" value="ECO:0007669"/>
    <property type="project" value="UniProtKB-KW"/>
</dbReference>
<dbReference type="InterPro" id="IPR029063">
    <property type="entry name" value="SAM-dependent_MTases_sf"/>
</dbReference>
<organism evidence="1 2">
    <name type="scientific">Nocardia fluminea</name>
    <dbReference type="NCBI Taxonomy" id="134984"/>
    <lineage>
        <taxon>Bacteria</taxon>
        <taxon>Bacillati</taxon>
        <taxon>Actinomycetota</taxon>
        <taxon>Actinomycetes</taxon>
        <taxon>Mycobacteriales</taxon>
        <taxon>Nocardiaceae</taxon>
        <taxon>Nocardia</taxon>
    </lineage>
</organism>
<keyword evidence="1" id="KW-0489">Methyltransferase</keyword>
<comment type="caution">
    <text evidence="1">The sequence shown here is derived from an EMBL/GenBank/DDBJ whole genome shotgun (WGS) entry which is preliminary data.</text>
</comment>
<sequence>MPQSELRNPHLDQLIAELQQRSTDQLADLRDHFTARAERGEALEPGTIDDDATRFLADKFVALDHDKALFCHRLCLALRAKCAVEVGTSYGVSTLYLAQAMHLVATEDGQPGVVIGTEHEPAKAAEARKYLASADLDRYVDLREGDLRETLQHIDQLIDFALIDIWPVMARPAIELIAPHLRRGAIVIVDNTENRPPSYRDLFDFIDDPVNGFTTQTLPFEGGLEMAVKL</sequence>
<dbReference type="Pfam" id="PF13578">
    <property type="entry name" value="Methyltransf_24"/>
    <property type="match status" value="1"/>
</dbReference>
<accession>A0A2N3V698</accession>
<dbReference type="OrthoDB" id="9799672at2"/>
<evidence type="ECO:0000313" key="1">
    <source>
        <dbReference type="EMBL" id="PKV77140.1"/>
    </source>
</evidence>
<dbReference type="Gene3D" id="3.40.50.150">
    <property type="entry name" value="Vaccinia Virus protein VP39"/>
    <property type="match status" value="1"/>
</dbReference>
<reference evidence="1 2" key="1">
    <citation type="submission" date="2017-12" db="EMBL/GenBank/DDBJ databases">
        <title>Sequencing the genomes of 1000 Actinobacteria strains.</title>
        <authorList>
            <person name="Klenk H.-P."/>
        </authorList>
    </citation>
    <scope>NUCLEOTIDE SEQUENCE [LARGE SCALE GENOMIC DNA]</scope>
    <source>
        <strain evidence="1 2">DSM 44489</strain>
    </source>
</reference>
<keyword evidence="2" id="KW-1185">Reference proteome</keyword>
<dbReference type="RefSeq" id="WP_101463867.1">
    <property type="nucleotide sequence ID" value="NZ_PJMW01000002.1"/>
</dbReference>
<gene>
    <name evidence="1" type="ORF">ATK86_1469</name>
</gene>
<dbReference type="EMBL" id="PJMW01000002">
    <property type="protein sequence ID" value="PKV77140.1"/>
    <property type="molecule type" value="Genomic_DNA"/>
</dbReference>
<name>A0A2N3V698_9NOCA</name>